<evidence type="ECO:0000313" key="3">
    <source>
        <dbReference type="Proteomes" id="UP000035740"/>
    </source>
</evidence>
<dbReference type="EMBL" id="KQ105627">
    <property type="protein sequence ID" value="KMS85024.1"/>
    <property type="molecule type" value="Genomic_DNA"/>
</dbReference>
<accession>A0A0J8AAF9</accession>
<gene>
    <name evidence="2" type="ORF">BVRB_033710</name>
</gene>
<reference evidence="2 3" key="1">
    <citation type="journal article" date="2014" name="Nature">
        <title>The genome of the recently domesticated crop plant sugar beet (Beta vulgaris).</title>
        <authorList>
            <person name="Dohm J.C."/>
            <person name="Minoche A.E."/>
            <person name="Holtgrawe D."/>
            <person name="Capella-Gutierrez S."/>
            <person name="Zakrzewski F."/>
            <person name="Tafer H."/>
            <person name="Rupp O."/>
            <person name="Sorensen T.R."/>
            <person name="Stracke R."/>
            <person name="Reinhardt R."/>
            <person name="Goesmann A."/>
            <person name="Kraft T."/>
            <person name="Schulz B."/>
            <person name="Stadler P.F."/>
            <person name="Schmidt T."/>
            <person name="Gabaldon T."/>
            <person name="Lehrach H."/>
            <person name="Weisshaar B."/>
            <person name="Himmelbauer H."/>
        </authorList>
    </citation>
    <scope>NUCLEOTIDE SEQUENCE [LARGE SCALE GENOMIC DNA]</scope>
    <source>
        <tissue evidence="2">Taproot</tissue>
    </source>
</reference>
<dbReference type="Pfam" id="PF11839">
    <property type="entry name" value="Alanine_zipper"/>
    <property type="match status" value="1"/>
</dbReference>
<keyword evidence="3" id="KW-1185">Reference proteome</keyword>
<dbReference type="Proteomes" id="UP000035740">
    <property type="component" value="Unassembled WGS sequence"/>
</dbReference>
<dbReference type="Gramene" id="KMS85024">
    <property type="protein sequence ID" value="KMS85024"/>
    <property type="gene ID" value="BVRB_033710"/>
</dbReference>
<sequence length="178" mass="20291">MVESRTRKSKKLVDAETLAKNMHAVDEIKKLKEQREQGLNEKTDEQIFRDVLGKDTHGYLRAYGPGKSITKHFQVKPSRIDLHQEVVEAKKTAEQAVQEAKNDAENARKEAEDARKEAEEARKDAECAKNEAEKTRNEVDRKIAANNKVWENKFKRILQSFGLDTFEDNDSSSDGSST</sequence>
<proteinExistence type="predicted"/>
<feature type="region of interest" description="Disordered" evidence="1">
    <location>
        <begin position="94"/>
        <end position="138"/>
    </location>
</feature>
<dbReference type="OrthoDB" id="1270396at2759"/>
<dbReference type="AlphaFoldDB" id="A0A0J8AAF9"/>
<feature type="non-terminal residue" evidence="2">
    <location>
        <position position="1"/>
    </location>
</feature>
<organism evidence="2 3">
    <name type="scientific">Beta vulgaris subsp. vulgaris</name>
    <name type="common">Beet</name>
    <dbReference type="NCBI Taxonomy" id="3555"/>
    <lineage>
        <taxon>Eukaryota</taxon>
        <taxon>Viridiplantae</taxon>
        <taxon>Streptophyta</taxon>
        <taxon>Embryophyta</taxon>
        <taxon>Tracheophyta</taxon>
        <taxon>Spermatophyta</taxon>
        <taxon>Magnoliopsida</taxon>
        <taxon>eudicotyledons</taxon>
        <taxon>Gunneridae</taxon>
        <taxon>Pentapetalae</taxon>
        <taxon>Caryophyllales</taxon>
        <taxon>Chenopodiaceae</taxon>
        <taxon>Betoideae</taxon>
        <taxon>Beta</taxon>
    </lineage>
</organism>
<evidence type="ECO:0000256" key="1">
    <source>
        <dbReference type="SAM" id="MobiDB-lite"/>
    </source>
</evidence>
<dbReference type="InterPro" id="IPR021793">
    <property type="entry name" value="Oprl"/>
</dbReference>
<feature type="compositionally biased region" description="Basic and acidic residues" evidence="1">
    <location>
        <begin position="100"/>
        <end position="138"/>
    </location>
</feature>
<evidence type="ECO:0000313" key="2">
    <source>
        <dbReference type="EMBL" id="KMS85024.1"/>
    </source>
</evidence>
<protein>
    <submittedName>
        <fullName evidence="2">Uncharacterized protein</fullName>
    </submittedName>
</protein>
<name>A0A0J8AAF9_BETVV</name>